<dbReference type="GO" id="GO:0006508">
    <property type="term" value="P:proteolysis"/>
    <property type="evidence" value="ECO:0007669"/>
    <property type="project" value="TreeGrafter"/>
</dbReference>
<evidence type="ECO:0000256" key="7">
    <source>
        <dbReference type="ARBA" id="ARBA00023211"/>
    </source>
</evidence>
<dbReference type="Gene3D" id="3.40.350.10">
    <property type="entry name" value="Creatinase/prolidase N-terminal domain"/>
    <property type="match status" value="1"/>
</dbReference>
<comment type="similarity">
    <text evidence="3">Belongs to the peptidase M24B family.</text>
</comment>
<feature type="domain" description="Aminopeptidase P N-terminal" evidence="8">
    <location>
        <begin position="8"/>
        <end position="138"/>
    </location>
</feature>
<accession>A0A1H6TEG7</accession>
<keyword evidence="5" id="KW-0479">Metal-binding</keyword>
<dbReference type="STRING" id="1416801.SAMN05192553_101183"/>
<dbReference type="InterPro" id="IPR007865">
    <property type="entry name" value="Aminopep_P_N"/>
</dbReference>
<evidence type="ECO:0000313" key="9">
    <source>
        <dbReference type="EMBL" id="SEI76574.1"/>
    </source>
</evidence>
<sequence length="468" mass="52551">MERTMDLFSKETYQERRRNLMKSVSGGVLLFLGNEESSSNFKDNWYPFRQDSSFLYFFGLDLPGLVAVADLEADQVILFGDELSTEELVWHGEKPKLVDLAALVGVQEVRPSKEIGSFLAKSTQRRIHFLPPYRPENTLKLMDWLGLAAAQIQDRVSVEFIKAVAVLRSIKSAEEVREITKAVNHTVNVHRKVMQSAQAGMYEYELLGMVSGETLSGRGSLSFPPIITTDGQTLHNHRYANRLERGKMLLGDFGTETAMHYAGDITRTIPVGKRFSAVQREVYEIVWLAHRSAIAALRPGVRFLDVHLLACRKITEGLKTMGLMKGDVEEAVRQGAHAMFFPCGLGHLMGLDVHDMEDLGESYVGYTDHLQKSSQFGLKSLRFGKELEAGQVLTVEPGIYFIPQLMDSWNAQNLHRDFINFEKLADFRDFGGIRIEDDFLITPNGSELLGTPLETSPDEVESLRSNAG</sequence>
<gene>
    <name evidence="9" type="ORF">SAMN05192553_101183</name>
</gene>
<keyword evidence="10" id="KW-1185">Reference proteome</keyword>
<dbReference type="InterPro" id="IPR052433">
    <property type="entry name" value="X-Pro_dipept-like"/>
</dbReference>
<dbReference type="GO" id="GO:0030145">
    <property type="term" value="F:manganese ion binding"/>
    <property type="evidence" value="ECO:0007669"/>
    <property type="project" value="InterPro"/>
</dbReference>
<dbReference type="GO" id="GO:0005829">
    <property type="term" value="C:cytosol"/>
    <property type="evidence" value="ECO:0007669"/>
    <property type="project" value="TreeGrafter"/>
</dbReference>
<evidence type="ECO:0000256" key="5">
    <source>
        <dbReference type="ARBA" id="ARBA00022723"/>
    </source>
</evidence>
<comment type="catalytic activity">
    <reaction evidence="1">
        <text>Release of any N-terminal amino acid, including proline, that is linked to proline, even from a dipeptide or tripeptide.</text>
        <dbReference type="EC" id="3.4.11.9"/>
    </reaction>
</comment>
<evidence type="ECO:0000313" key="10">
    <source>
        <dbReference type="Proteomes" id="UP000199403"/>
    </source>
</evidence>
<dbReference type="Proteomes" id="UP000199403">
    <property type="component" value="Unassembled WGS sequence"/>
</dbReference>
<evidence type="ECO:0000259" key="8">
    <source>
        <dbReference type="SMART" id="SM01011"/>
    </source>
</evidence>
<dbReference type="CDD" id="cd01087">
    <property type="entry name" value="Prolidase"/>
    <property type="match status" value="1"/>
</dbReference>
<keyword evidence="6" id="KW-0378">Hydrolase</keyword>
<dbReference type="InterPro" id="IPR036005">
    <property type="entry name" value="Creatinase/aminopeptidase-like"/>
</dbReference>
<dbReference type="Pfam" id="PF00557">
    <property type="entry name" value="Peptidase_M24"/>
    <property type="match status" value="1"/>
</dbReference>
<evidence type="ECO:0000256" key="2">
    <source>
        <dbReference type="ARBA" id="ARBA00001936"/>
    </source>
</evidence>
<dbReference type="InterPro" id="IPR029149">
    <property type="entry name" value="Creatin/AminoP/Spt16_N"/>
</dbReference>
<proteinExistence type="inferred from homology"/>
<evidence type="ECO:0000256" key="3">
    <source>
        <dbReference type="ARBA" id="ARBA00008766"/>
    </source>
</evidence>
<protein>
    <recommendedName>
        <fullName evidence="4">Xaa-Pro aminopeptidase</fullName>
        <ecNumber evidence="4">3.4.11.9</ecNumber>
    </recommendedName>
</protein>
<dbReference type="RefSeq" id="WP_244891036.1">
    <property type="nucleotide sequence ID" value="NZ_FNZH01000001.1"/>
</dbReference>
<dbReference type="Pfam" id="PF05195">
    <property type="entry name" value="AMP_N"/>
    <property type="match status" value="1"/>
</dbReference>
<keyword evidence="7" id="KW-0464">Manganese</keyword>
<dbReference type="PANTHER" id="PTHR43226:SF4">
    <property type="entry name" value="XAA-PRO AMINOPEPTIDASE 3"/>
    <property type="match status" value="1"/>
</dbReference>
<evidence type="ECO:0000256" key="1">
    <source>
        <dbReference type="ARBA" id="ARBA00001424"/>
    </source>
</evidence>
<reference evidence="10" key="1">
    <citation type="submission" date="2016-10" db="EMBL/GenBank/DDBJ databases">
        <authorList>
            <person name="Varghese N."/>
            <person name="Submissions S."/>
        </authorList>
    </citation>
    <scope>NUCLEOTIDE SEQUENCE [LARGE SCALE GENOMIC DNA]</scope>
    <source>
        <strain evidence="10">IBRC-M 10761</strain>
    </source>
</reference>
<dbReference type="InterPro" id="IPR000994">
    <property type="entry name" value="Pept_M24"/>
</dbReference>
<evidence type="ECO:0000256" key="6">
    <source>
        <dbReference type="ARBA" id="ARBA00022801"/>
    </source>
</evidence>
<dbReference type="AlphaFoldDB" id="A0A1H6TEG7"/>
<name>A0A1H6TEG7_9BACT</name>
<dbReference type="EC" id="3.4.11.9" evidence="4"/>
<evidence type="ECO:0000256" key="4">
    <source>
        <dbReference type="ARBA" id="ARBA00012574"/>
    </source>
</evidence>
<dbReference type="Gene3D" id="3.90.230.10">
    <property type="entry name" value="Creatinase/methionine aminopeptidase superfamily"/>
    <property type="match status" value="1"/>
</dbReference>
<keyword evidence="9" id="KW-0645">Protease</keyword>
<comment type="cofactor">
    <cofactor evidence="2">
        <name>Mn(2+)</name>
        <dbReference type="ChEBI" id="CHEBI:29035"/>
    </cofactor>
</comment>
<dbReference type="SUPFAM" id="SSF53092">
    <property type="entry name" value="Creatinase/prolidase N-terminal domain"/>
    <property type="match status" value="1"/>
</dbReference>
<keyword evidence="9" id="KW-0031">Aminopeptidase</keyword>
<dbReference type="SUPFAM" id="SSF55920">
    <property type="entry name" value="Creatinase/aminopeptidase"/>
    <property type="match status" value="1"/>
</dbReference>
<dbReference type="EMBL" id="FNZH01000001">
    <property type="protein sequence ID" value="SEI76574.1"/>
    <property type="molecule type" value="Genomic_DNA"/>
</dbReference>
<dbReference type="SMART" id="SM01011">
    <property type="entry name" value="AMP_N"/>
    <property type="match status" value="1"/>
</dbReference>
<dbReference type="GO" id="GO:0070006">
    <property type="term" value="F:metalloaminopeptidase activity"/>
    <property type="evidence" value="ECO:0007669"/>
    <property type="project" value="InterPro"/>
</dbReference>
<organism evidence="9 10">
    <name type="scientific">Cyclobacterium xiamenense</name>
    <dbReference type="NCBI Taxonomy" id="1297121"/>
    <lineage>
        <taxon>Bacteria</taxon>
        <taxon>Pseudomonadati</taxon>
        <taxon>Bacteroidota</taxon>
        <taxon>Cytophagia</taxon>
        <taxon>Cytophagales</taxon>
        <taxon>Cyclobacteriaceae</taxon>
        <taxon>Cyclobacterium</taxon>
    </lineage>
</organism>
<dbReference type="PANTHER" id="PTHR43226">
    <property type="entry name" value="XAA-PRO AMINOPEPTIDASE 3"/>
    <property type="match status" value="1"/>
</dbReference>